<dbReference type="GeneID" id="37175865"/>
<evidence type="ECO:0000313" key="1">
    <source>
        <dbReference type="EMBL" id="RAH81361.1"/>
    </source>
</evidence>
<reference evidence="1 2" key="1">
    <citation type="submission" date="2018-02" db="EMBL/GenBank/DDBJ databases">
        <title>The genomes of Aspergillus section Nigri reveals drivers in fungal speciation.</title>
        <authorList>
            <consortium name="DOE Joint Genome Institute"/>
            <person name="Vesth T.C."/>
            <person name="Nybo J."/>
            <person name="Theobald S."/>
            <person name="Brandl J."/>
            <person name="Frisvad J.C."/>
            <person name="Nielsen K.F."/>
            <person name="Lyhne E.K."/>
            <person name="Kogle M.E."/>
            <person name="Kuo A."/>
            <person name="Riley R."/>
            <person name="Clum A."/>
            <person name="Nolan M."/>
            <person name="Lipzen A."/>
            <person name="Salamov A."/>
            <person name="Henrissat B."/>
            <person name="Wiebenga A."/>
            <person name="De vries R.P."/>
            <person name="Grigoriev I.V."/>
            <person name="Mortensen U.H."/>
            <person name="Andersen M.R."/>
            <person name="Baker S.E."/>
        </authorList>
    </citation>
    <scope>NUCLEOTIDE SEQUENCE [LARGE SCALE GENOMIC DNA]</scope>
    <source>
        <strain evidence="1 2">CBS 114.51</strain>
    </source>
</reference>
<name>A0A8T8X010_ASPJA</name>
<protein>
    <submittedName>
        <fullName evidence="1">Uncharacterized protein</fullName>
    </submittedName>
</protein>
<dbReference type="RefSeq" id="XP_025527255.1">
    <property type="nucleotide sequence ID" value="XM_025672173.1"/>
</dbReference>
<gene>
    <name evidence="1" type="ORF">BO86DRAFT_389584</name>
</gene>
<dbReference type="AlphaFoldDB" id="A0A8T8X010"/>
<keyword evidence="2" id="KW-1185">Reference proteome</keyword>
<proteinExistence type="predicted"/>
<organism evidence="1 2">
    <name type="scientific">Aspergillus japonicus CBS 114.51</name>
    <dbReference type="NCBI Taxonomy" id="1448312"/>
    <lineage>
        <taxon>Eukaryota</taxon>
        <taxon>Fungi</taxon>
        <taxon>Dikarya</taxon>
        <taxon>Ascomycota</taxon>
        <taxon>Pezizomycotina</taxon>
        <taxon>Eurotiomycetes</taxon>
        <taxon>Eurotiomycetidae</taxon>
        <taxon>Eurotiales</taxon>
        <taxon>Aspergillaceae</taxon>
        <taxon>Aspergillus</taxon>
        <taxon>Aspergillus subgen. Circumdati</taxon>
    </lineage>
</organism>
<sequence length="171" mass="19589">MFHGLVGSIDWSAYHRVSYNTRVLGWRIVQYASECRKTTSEDRGVLLECRLMGSSTFSRSRSHLKDSRIRRGELPSPIRLIGIISPKSPSPRVRAPSDPLTHRAFPTMFLRGGLRRSLSYTTKIISPATGAPSHPVNDSELRNMRDTEWQRRSMGMRGPRLELRDHPPWHV</sequence>
<evidence type="ECO:0000313" key="2">
    <source>
        <dbReference type="Proteomes" id="UP000249497"/>
    </source>
</evidence>
<dbReference type="Proteomes" id="UP000249497">
    <property type="component" value="Unassembled WGS sequence"/>
</dbReference>
<dbReference type="EMBL" id="KZ824796">
    <property type="protein sequence ID" value="RAH81361.1"/>
    <property type="molecule type" value="Genomic_DNA"/>
</dbReference>
<accession>A0A8T8X010</accession>